<proteinExistence type="predicted"/>
<keyword evidence="1" id="KW-0479">Metal-binding</keyword>
<keyword evidence="2 4" id="KW-0863">Zinc-finger</keyword>
<feature type="compositionally biased region" description="Polar residues" evidence="5">
    <location>
        <begin position="1"/>
        <end position="10"/>
    </location>
</feature>
<dbReference type="InterPro" id="IPR013083">
    <property type="entry name" value="Znf_RING/FYVE/PHD"/>
</dbReference>
<dbReference type="GO" id="GO:0008270">
    <property type="term" value="F:zinc ion binding"/>
    <property type="evidence" value="ECO:0007669"/>
    <property type="project" value="UniProtKB-KW"/>
</dbReference>
<dbReference type="PANTHER" id="PTHR47094:SF1">
    <property type="entry name" value="RING-TYPE E3 UBIQUITIN TRANSFERASE"/>
    <property type="match status" value="1"/>
</dbReference>
<dbReference type="PROSITE" id="PS00518">
    <property type="entry name" value="ZF_RING_1"/>
    <property type="match status" value="1"/>
</dbReference>
<feature type="compositionally biased region" description="Low complexity" evidence="5">
    <location>
        <begin position="174"/>
        <end position="186"/>
    </location>
</feature>
<evidence type="ECO:0000256" key="3">
    <source>
        <dbReference type="ARBA" id="ARBA00022833"/>
    </source>
</evidence>
<dbReference type="Pfam" id="PF13920">
    <property type="entry name" value="zf-C3HC4_3"/>
    <property type="match status" value="1"/>
</dbReference>
<evidence type="ECO:0000313" key="7">
    <source>
        <dbReference type="EMBL" id="CAG8555901.1"/>
    </source>
</evidence>
<dbReference type="InterPro" id="IPR049627">
    <property type="entry name" value="SLX8"/>
</dbReference>
<protein>
    <submittedName>
        <fullName evidence="7">15982_t:CDS:1</fullName>
    </submittedName>
</protein>
<feature type="compositionally biased region" description="Polar residues" evidence="5">
    <location>
        <begin position="311"/>
        <end position="343"/>
    </location>
</feature>
<dbReference type="Proteomes" id="UP000789342">
    <property type="component" value="Unassembled WGS sequence"/>
</dbReference>
<feature type="region of interest" description="Disordered" evidence="5">
    <location>
        <begin position="1"/>
        <end position="197"/>
    </location>
</feature>
<sequence length="409" mass="44759">MASRNNTAGTFSEEGELFDSPTRIESGPSRKTRPCRNQKKRQESVDLINEPYGLPSSSGSHNSLSVFQDPARIATERSPRPENTTSRARRPSKRALDTAELGSLTHTNSSSASSRSNKRRMLVKNEEVPTNANGNNSQRIILPPPQRNSPIRNSPLGSSPARISSACNSPVRNSQYASSQSSDQASMDGHITGGVTLPPISLPEHSTHGRITLPPLRSVLPIDVEHYAESILNFQEEVDEVVDLTSSPPYPSPPPVIDLTSSPVIVPYTPYPSFPPYRFALESQVNPEVILIDDDSSDVSPPQVQRVMQDGNMTPPYSQDRSTTPPHPSQTQNETSVPSLAGNGTSIPRGLQLKCAICLDRPKDVSSTICGHIFCFECISTAVRTQKTCSLCRKSITKKQIKRLEFKHL</sequence>
<dbReference type="GO" id="GO:0033768">
    <property type="term" value="C:SUMO-targeted ubiquitin ligase complex"/>
    <property type="evidence" value="ECO:0007669"/>
    <property type="project" value="TreeGrafter"/>
</dbReference>
<dbReference type="AlphaFoldDB" id="A0A9N9FTY0"/>
<dbReference type="InterPro" id="IPR017907">
    <property type="entry name" value="Znf_RING_CS"/>
</dbReference>
<evidence type="ECO:0000256" key="1">
    <source>
        <dbReference type="ARBA" id="ARBA00022723"/>
    </source>
</evidence>
<gene>
    <name evidence="7" type="ORF">AMORRO_LOCUS5788</name>
</gene>
<evidence type="ECO:0000259" key="6">
    <source>
        <dbReference type="PROSITE" id="PS50089"/>
    </source>
</evidence>
<keyword evidence="8" id="KW-1185">Reference proteome</keyword>
<feature type="region of interest" description="Disordered" evidence="5">
    <location>
        <begin position="293"/>
        <end position="343"/>
    </location>
</feature>
<feature type="compositionally biased region" description="Basic residues" evidence="5">
    <location>
        <begin position="30"/>
        <end position="39"/>
    </location>
</feature>
<feature type="compositionally biased region" description="Polar residues" evidence="5">
    <location>
        <begin position="128"/>
        <end position="139"/>
    </location>
</feature>
<evidence type="ECO:0000256" key="2">
    <source>
        <dbReference type="ARBA" id="ARBA00022771"/>
    </source>
</evidence>
<dbReference type="PANTHER" id="PTHR47094">
    <property type="entry name" value="ELFLESS, ISOFORM B"/>
    <property type="match status" value="1"/>
</dbReference>
<dbReference type="Gene3D" id="3.30.40.10">
    <property type="entry name" value="Zinc/RING finger domain, C3HC4 (zinc finger)"/>
    <property type="match status" value="1"/>
</dbReference>
<feature type="domain" description="RING-type" evidence="6">
    <location>
        <begin position="355"/>
        <end position="393"/>
    </location>
</feature>
<evidence type="ECO:0000313" key="8">
    <source>
        <dbReference type="Proteomes" id="UP000789342"/>
    </source>
</evidence>
<feature type="compositionally biased region" description="Polar residues" evidence="5">
    <location>
        <begin position="148"/>
        <end position="173"/>
    </location>
</feature>
<dbReference type="GO" id="GO:0006511">
    <property type="term" value="P:ubiquitin-dependent protein catabolic process"/>
    <property type="evidence" value="ECO:0007669"/>
    <property type="project" value="TreeGrafter"/>
</dbReference>
<dbReference type="PROSITE" id="PS50089">
    <property type="entry name" value="ZF_RING_2"/>
    <property type="match status" value="1"/>
</dbReference>
<dbReference type="GO" id="GO:0140082">
    <property type="term" value="F:SUMO-ubiquitin ligase activity"/>
    <property type="evidence" value="ECO:0007669"/>
    <property type="project" value="TreeGrafter"/>
</dbReference>
<evidence type="ECO:0000256" key="5">
    <source>
        <dbReference type="SAM" id="MobiDB-lite"/>
    </source>
</evidence>
<dbReference type="OrthoDB" id="6270329at2759"/>
<dbReference type="EMBL" id="CAJVPV010003619">
    <property type="protein sequence ID" value="CAG8555901.1"/>
    <property type="molecule type" value="Genomic_DNA"/>
</dbReference>
<dbReference type="GO" id="GO:0061630">
    <property type="term" value="F:ubiquitin protein ligase activity"/>
    <property type="evidence" value="ECO:0007669"/>
    <property type="project" value="InterPro"/>
</dbReference>
<name>A0A9N9FTY0_9GLOM</name>
<accession>A0A9N9FTY0</accession>
<feature type="compositionally biased region" description="Low complexity" evidence="5">
    <location>
        <begin position="56"/>
        <end position="65"/>
    </location>
</feature>
<keyword evidence="3" id="KW-0862">Zinc</keyword>
<organism evidence="7 8">
    <name type="scientific">Acaulospora morrowiae</name>
    <dbReference type="NCBI Taxonomy" id="94023"/>
    <lineage>
        <taxon>Eukaryota</taxon>
        <taxon>Fungi</taxon>
        <taxon>Fungi incertae sedis</taxon>
        <taxon>Mucoromycota</taxon>
        <taxon>Glomeromycotina</taxon>
        <taxon>Glomeromycetes</taxon>
        <taxon>Diversisporales</taxon>
        <taxon>Acaulosporaceae</taxon>
        <taxon>Acaulospora</taxon>
    </lineage>
</organism>
<reference evidence="7" key="1">
    <citation type="submission" date="2021-06" db="EMBL/GenBank/DDBJ databases">
        <authorList>
            <person name="Kallberg Y."/>
            <person name="Tangrot J."/>
            <person name="Rosling A."/>
        </authorList>
    </citation>
    <scope>NUCLEOTIDE SEQUENCE</scope>
    <source>
        <strain evidence="7">CL551</strain>
    </source>
</reference>
<dbReference type="SUPFAM" id="SSF57850">
    <property type="entry name" value="RING/U-box"/>
    <property type="match status" value="1"/>
</dbReference>
<dbReference type="SMART" id="SM00184">
    <property type="entry name" value="RING"/>
    <property type="match status" value="1"/>
</dbReference>
<comment type="caution">
    <text evidence="7">The sequence shown here is derived from an EMBL/GenBank/DDBJ whole genome shotgun (WGS) entry which is preliminary data.</text>
</comment>
<dbReference type="GO" id="GO:0032183">
    <property type="term" value="F:SUMO binding"/>
    <property type="evidence" value="ECO:0007669"/>
    <property type="project" value="TreeGrafter"/>
</dbReference>
<dbReference type="InterPro" id="IPR001841">
    <property type="entry name" value="Znf_RING"/>
</dbReference>
<evidence type="ECO:0000256" key="4">
    <source>
        <dbReference type="PROSITE-ProRule" id="PRU00175"/>
    </source>
</evidence>